<feature type="domain" description="UspA" evidence="4">
    <location>
        <begin position="255"/>
        <end position="373"/>
    </location>
</feature>
<dbReference type="EMBL" id="PXYV01000029">
    <property type="protein sequence ID" value="PSR21681.1"/>
    <property type="molecule type" value="Genomic_DNA"/>
</dbReference>
<dbReference type="Gene3D" id="3.40.50.300">
    <property type="entry name" value="P-loop containing nucleotide triphosphate hydrolases"/>
    <property type="match status" value="1"/>
</dbReference>
<keyword evidence="2 6" id="KW-0418">Kinase</keyword>
<dbReference type="SUPFAM" id="SSF52540">
    <property type="entry name" value="P-loop containing nucleoside triphosphate hydrolases"/>
    <property type="match status" value="1"/>
</dbReference>
<dbReference type="GO" id="GO:0005737">
    <property type="term" value="C:cytoplasm"/>
    <property type="evidence" value="ECO:0007669"/>
    <property type="project" value="UniProtKB-ARBA"/>
</dbReference>
<evidence type="ECO:0000313" key="7">
    <source>
        <dbReference type="Proteomes" id="UP000241848"/>
    </source>
</evidence>
<evidence type="ECO:0000256" key="1">
    <source>
        <dbReference type="ARBA" id="ARBA00022679"/>
    </source>
</evidence>
<evidence type="ECO:0000256" key="2">
    <source>
        <dbReference type="ARBA" id="ARBA00022777"/>
    </source>
</evidence>
<dbReference type="Gene3D" id="3.40.50.620">
    <property type="entry name" value="HUPs"/>
    <property type="match status" value="1"/>
</dbReference>
<dbReference type="SUPFAM" id="SSF52402">
    <property type="entry name" value="Adenine nucleotide alpha hydrolases-like"/>
    <property type="match status" value="1"/>
</dbReference>
<comment type="caution">
    <text evidence="6">The sequence shown here is derived from an EMBL/GenBank/DDBJ whole genome shotgun (WGS) entry which is preliminary data.</text>
</comment>
<keyword evidence="3" id="KW-0902">Two-component regulatory system</keyword>
<evidence type="ECO:0000259" key="4">
    <source>
        <dbReference type="Pfam" id="PF00582"/>
    </source>
</evidence>
<accession>A0A2T2WHG3</accession>
<dbReference type="GO" id="GO:0005886">
    <property type="term" value="C:plasma membrane"/>
    <property type="evidence" value="ECO:0007669"/>
    <property type="project" value="TreeGrafter"/>
</dbReference>
<organism evidence="6 7">
    <name type="scientific">Sulfobacillus acidophilus</name>
    <dbReference type="NCBI Taxonomy" id="53633"/>
    <lineage>
        <taxon>Bacteria</taxon>
        <taxon>Bacillati</taxon>
        <taxon>Bacillota</taxon>
        <taxon>Clostridia</taxon>
        <taxon>Eubacteriales</taxon>
        <taxon>Clostridiales Family XVII. Incertae Sedis</taxon>
        <taxon>Sulfobacillus</taxon>
    </lineage>
</organism>
<dbReference type="GO" id="GO:0000155">
    <property type="term" value="F:phosphorelay sensor kinase activity"/>
    <property type="evidence" value="ECO:0007669"/>
    <property type="project" value="InterPro"/>
</dbReference>
<proteinExistence type="predicted"/>
<dbReference type="InterPro" id="IPR014729">
    <property type="entry name" value="Rossmann-like_a/b/a_fold"/>
</dbReference>
<feature type="domain" description="Signal transduction histidine kinase osmosensitive K+ channel sensor N-terminal" evidence="5">
    <location>
        <begin position="23"/>
        <end position="234"/>
    </location>
</feature>
<dbReference type="InterPro" id="IPR027417">
    <property type="entry name" value="P-loop_NTPase"/>
</dbReference>
<evidence type="ECO:0000259" key="5">
    <source>
        <dbReference type="Pfam" id="PF02702"/>
    </source>
</evidence>
<dbReference type="InterPro" id="IPR052023">
    <property type="entry name" value="Histidine_kinase_KdpD"/>
</dbReference>
<dbReference type="PANTHER" id="PTHR45569">
    <property type="entry name" value="SENSOR PROTEIN KDPD"/>
    <property type="match status" value="1"/>
</dbReference>
<evidence type="ECO:0000256" key="3">
    <source>
        <dbReference type="ARBA" id="ARBA00023012"/>
    </source>
</evidence>
<evidence type="ECO:0000313" key="6">
    <source>
        <dbReference type="EMBL" id="PSR21681.1"/>
    </source>
</evidence>
<dbReference type="Pfam" id="PF00582">
    <property type="entry name" value="Usp"/>
    <property type="match status" value="1"/>
</dbReference>
<protein>
    <submittedName>
        <fullName evidence="6">Histidine kinase</fullName>
    </submittedName>
</protein>
<keyword evidence="1" id="KW-0808">Transferase</keyword>
<name>A0A2T2WHG3_9FIRM</name>
<dbReference type="PANTHER" id="PTHR45569:SF1">
    <property type="entry name" value="SENSOR PROTEIN KDPD"/>
    <property type="match status" value="1"/>
</dbReference>
<dbReference type="Proteomes" id="UP000241848">
    <property type="component" value="Unassembled WGS sequence"/>
</dbReference>
<dbReference type="InterPro" id="IPR003852">
    <property type="entry name" value="Sig_transdc_His_kinase_KdpD_N"/>
</dbReference>
<dbReference type="Pfam" id="PF02702">
    <property type="entry name" value="KdpD"/>
    <property type="match status" value="1"/>
</dbReference>
<dbReference type="AlphaFoldDB" id="A0A2T2WHG3"/>
<gene>
    <name evidence="6" type="ORF">C7B45_09765</name>
</gene>
<sequence>MKRGGRLANQDDVVQTIAGSHRGGRLKIYVGAAPGVGKTYTMMRQAKDLKNQGVDVVVGYYQFHNLHNRSETLALMAGLEVIPPRLIEFRGHRFEEVDVQAIKRRKPDVAVIDELAHSNVPGSERAKRYMDVEDVLDSGIDVMTAVNIQHLESVAEEAGAIIGIPVREIVPKAFLDRADEWELIDVTPETIRRRLADGLIYPPEQVESALTHYFRYENLSALRELALREVAQEVDERLLATHDRRRIPGPVGARENVLVCVHFVDRAEQLIRIGARMAERMSGDLVVLTVMPSSQLEDGREESATVRTCKMLAQQYNARFVAEPLNDRVLGAAIADVAQRFNVTQIVIGQPRPRQRWRRLVEGDPVAYLLRHLQFTDLRIVGWRERQA</sequence>
<dbReference type="FunFam" id="3.40.50.300:FF:000483">
    <property type="entry name" value="Sensor histidine kinase KdpD"/>
    <property type="match status" value="1"/>
</dbReference>
<dbReference type="InterPro" id="IPR006016">
    <property type="entry name" value="UspA"/>
</dbReference>
<reference evidence="6 7" key="1">
    <citation type="journal article" date="2014" name="BMC Genomics">
        <title>Comparison of environmental and isolate Sulfobacillus genomes reveals diverse carbon, sulfur, nitrogen, and hydrogen metabolisms.</title>
        <authorList>
            <person name="Justice N.B."/>
            <person name="Norman A."/>
            <person name="Brown C.T."/>
            <person name="Singh A."/>
            <person name="Thomas B.C."/>
            <person name="Banfield J.F."/>
        </authorList>
    </citation>
    <scope>NUCLEOTIDE SEQUENCE [LARGE SCALE GENOMIC DNA]</scope>
    <source>
        <strain evidence="6">AMDSBA3</strain>
    </source>
</reference>